<name>C7N4B8_SLAHD</name>
<dbReference type="PANTHER" id="PTHR30087:SF1">
    <property type="entry name" value="HYPOTHETICAL CYTOSOLIC PROTEIN"/>
    <property type="match status" value="1"/>
</dbReference>
<dbReference type="AlphaFoldDB" id="C7N4B8"/>
<dbReference type="STRING" id="471855.Shel_06940"/>
<gene>
    <name evidence="1" type="ordered locus">Shel_06940</name>
</gene>
<dbReference type="HOGENOM" id="CLU_076318_1_1_11"/>
<evidence type="ECO:0000313" key="1">
    <source>
        <dbReference type="EMBL" id="ACV21753.1"/>
    </source>
</evidence>
<proteinExistence type="predicted"/>
<reference evidence="1 2" key="1">
    <citation type="journal article" date="2009" name="Stand. Genomic Sci.">
        <title>Complete genome sequence of Slackia heliotrinireducens type strain (RHS 1).</title>
        <authorList>
            <person name="Pukall R."/>
            <person name="Lapidus A."/>
            <person name="Nolan M."/>
            <person name="Copeland A."/>
            <person name="Glavina Del Rio T."/>
            <person name="Lucas S."/>
            <person name="Chen F."/>
            <person name="Tice H."/>
            <person name="Cheng J.F."/>
            <person name="Chertkov O."/>
            <person name="Bruce D."/>
            <person name="Goodwin L."/>
            <person name="Kuske C."/>
            <person name="Brettin T."/>
            <person name="Detter J.C."/>
            <person name="Han C."/>
            <person name="Pitluck S."/>
            <person name="Pati A."/>
            <person name="Mavrommatis K."/>
            <person name="Ivanova N."/>
            <person name="Ovchinnikova G."/>
            <person name="Chen A."/>
            <person name="Palaniappan K."/>
            <person name="Schneider S."/>
            <person name="Rohde M."/>
            <person name="Chain P."/>
            <person name="D'haeseleer P."/>
            <person name="Goker M."/>
            <person name="Bristow J."/>
            <person name="Eisen J.A."/>
            <person name="Markowitz V."/>
            <person name="Kyrpides N.C."/>
            <person name="Klenk H.P."/>
            <person name="Hugenholtz P."/>
        </authorList>
    </citation>
    <scope>NUCLEOTIDE SEQUENCE [LARGE SCALE GENOMIC DNA]</scope>
    <source>
        <strain evidence="2">ATCC 29202 / DSM 20476 / NCTC 11029 / RHS 1</strain>
    </source>
</reference>
<accession>C7N4B8</accession>
<sequence length="154" mass="16250">MDRLPAVAVSACLAGERCTYKASSNLIEGYGELAVLCRPVLVCPEVMGGLATPRDPAEIQGNKVVSCRGTDVTCEYERGAAEALRLAQEAGCAFALLKENSPSCGCGHVYDGTFSHTLVEGDGITARAFKREGIATFGESQIDALIEAIHAERL</sequence>
<dbReference type="eggNOG" id="COG1683">
    <property type="taxonomic scope" value="Bacteria"/>
</dbReference>
<protein>
    <submittedName>
        <fullName evidence="1">Uncharacterized conserved protein</fullName>
    </submittedName>
</protein>
<organism evidence="1 2">
    <name type="scientific">Slackia heliotrinireducens (strain ATCC 29202 / DSM 20476 / NCTC 11029 / RHS 1)</name>
    <name type="common">Peptococcus heliotrinreducens</name>
    <dbReference type="NCBI Taxonomy" id="471855"/>
    <lineage>
        <taxon>Bacteria</taxon>
        <taxon>Bacillati</taxon>
        <taxon>Actinomycetota</taxon>
        <taxon>Coriobacteriia</taxon>
        <taxon>Eggerthellales</taxon>
        <taxon>Eggerthellaceae</taxon>
        <taxon>Slackia</taxon>
    </lineage>
</organism>
<dbReference type="Pfam" id="PF04463">
    <property type="entry name" value="2-thiour_desulf"/>
    <property type="match status" value="1"/>
</dbReference>
<dbReference type="KEGG" id="shi:Shel_06940"/>
<dbReference type="PANTHER" id="PTHR30087">
    <property type="entry name" value="INNER MEMBRANE PROTEIN"/>
    <property type="match status" value="1"/>
</dbReference>
<evidence type="ECO:0000313" key="2">
    <source>
        <dbReference type="Proteomes" id="UP000002026"/>
    </source>
</evidence>
<dbReference type="EMBL" id="CP001684">
    <property type="protein sequence ID" value="ACV21753.1"/>
    <property type="molecule type" value="Genomic_DNA"/>
</dbReference>
<dbReference type="RefSeq" id="WP_012797858.1">
    <property type="nucleotide sequence ID" value="NC_013165.1"/>
</dbReference>
<keyword evidence="2" id="KW-1185">Reference proteome</keyword>
<dbReference type="InterPro" id="IPR007553">
    <property type="entry name" value="2-thiour_desulf"/>
</dbReference>
<dbReference type="Proteomes" id="UP000002026">
    <property type="component" value="Chromosome"/>
</dbReference>